<protein>
    <submittedName>
        <fullName evidence="2">Uncharacterized protein</fullName>
    </submittedName>
</protein>
<dbReference type="Proteomes" id="UP000654075">
    <property type="component" value="Unassembled WGS sequence"/>
</dbReference>
<proteinExistence type="predicted"/>
<sequence>MASADGDCPGMGASAPSAAATRRRLPEPAWHRRQRRERSIARFTLRALRMGAVLASHHSSHGASSMPGNAECRASAGTSQECAAGLTPTAEECLTFALTAIGQCSPTLLSKIMEASAIISAGFATSNNASPPCRNPCDDDVARAPQDRTADNAGVREVIGGASSFCADATDLLVTMKADTQMILQALAGRRVDEAESVDETEDLALRNQGGNNESQHSACAQVERHSSHGSKNLGFRDGGRLELAAESSEEG</sequence>
<gene>
    <name evidence="2" type="ORF">PGLA1383_LOCUS51855</name>
</gene>
<feature type="region of interest" description="Disordered" evidence="1">
    <location>
        <begin position="205"/>
        <end position="252"/>
    </location>
</feature>
<dbReference type="EMBL" id="CAJNNV010031482">
    <property type="protein sequence ID" value="CAE8636379.1"/>
    <property type="molecule type" value="Genomic_DNA"/>
</dbReference>
<dbReference type="AlphaFoldDB" id="A0A813HER0"/>
<feature type="region of interest" description="Disordered" evidence="1">
    <location>
        <begin position="1"/>
        <end position="36"/>
    </location>
</feature>
<reference evidence="2" key="1">
    <citation type="submission" date="2021-02" db="EMBL/GenBank/DDBJ databases">
        <authorList>
            <person name="Dougan E. K."/>
            <person name="Rhodes N."/>
            <person name="Thang M."/>
            <person name="Chan C."/>
        </authorList>
    </citation>
    <scope>NUCLEOTIDE SEQUENCE</scope>
</reference>
<evidence type="ECO:0000313" key="3">
    <source>
        <dbReference type="Proteomes" id="UP000654075"/>
    </source>
</evidence>
<evidence type="ECO:0000256" key="1">
    <source>
        <dbReference type="SAM" id="MobiDB-lite"/>
    </source>
</evidence>
<name>A0A813HER0_POLGL</name>
<comment type="caution">
    <text evidence="2">The sequence shown here is derived from an EMBL/GenBank/DDBJ whole genome shotgun (WGS) entry which is preliminary data.</text>
</comment>
<keyword evidence="3" id="KW-1185">Reference proteome</keyword>
<feature type="compositionally biased region" description="Polar residues" evidence="1">
    <location>
        <begin position="209"/>
        <end position="219"/>
    </location>
</feature>
<accession>A0A813HER0</accession>
<evidence type="ECO:0000313" key="2">
    <source>
        <dbReference type="EMBL" id="CAE8636379.1"/>
    </source>
</evidence>
<feature type="compositionally biased region" description="Low complexity" evidence="1">
    <location>
        <begin position="10"/>
        <end position="20"/>
    </location>
</feature>
<organism evidence="2 3">
    <name type="scientific">Polarella glacialis</name>
    <name type="common">Dinoflagellate</name>
    <dbReference type="NCBI Taxonomy" id="89957"/>
    <lineage>
        <taxon>Eukaryota</taxon>
        <taxon>Sar</taxon>
        <taxon>Alveolata</taxon>
        <taxon>Dinophyceae</taxon>
        <taxon>Suessiales</taxon>
        <taxon>Suessiaceae</taxon>
        <taxon>Polarella</taxon>
    </lineage>
</organism>